<dbReference type="Proteomes" id="UP000199675">
    <property type="component" value="Unassembled WGS sequence"/>
</dbReference>
<feature type="transmembrane region" description="Helical" evidence="6">
    <location>
        <begin position="95"/>
        <end position="118"/>
    </location>
</feature>
<name>A0A1H2SGM6_9GAMM</name>
<feature type="transmembrane region" description="Helical" evidence="6">
    <location>
        <begin position="225"/>
        <end position="247"/>
    </location>
</feature>
<keyword evidence="3 6" id="KW-0812">Transmembrane</keyword>
<dbReference type="PANTHER" id="PTHR30028">
    <property type="entry name" value="UPF0014 INNER MEMBRANE PROTEIN YBBM-RELATED"/>
    <property type="match status" value="1"/>
</dbReference>
<reference evidence="7 8" key="1">
    <citation type="submission" date="2016-10" db="EMBL/GenBank/DDBJ databases">
        <authorList>
            <person name="de Groot N.N."/>
        </authorList>
    </citation>
    <scope>NUCLEOTIDE SEQUENCE [LARGE SCALE GENOMIC DNA]</scope>
    <source>
        <strain evidence="7 8">CGMCC 1.7059</strain>
    </source>
</reference>
<protein>
    <submittedName>
        <fullName evidence="7">Putative ABC transport system permease protein</fullName>
    </submittedName>
</protein>
<dbReference type="AlphaFoldDB" id="A0A1H2SGM6"/>
<feature type="transmembrane region" description="Helical" evidence="6">
    <location>
        <begin position="130"/>
        <end position="152"/>
    </location>
</feature>
<dbReference type="GO" id="GO:0005886">
    <property type="term" value="C:plasma membrane"/>
    <property type="evidence" value="ECO:0007669"/>
    <property type="project" value="TreeGrafter"/>
</dbReference>
<dbReference type="OrthoDB" id="9791807at2"/>
<evidence type="ECO:0000256" key="2">
    <source>
        <dbReference type="ARBA" id="ARBA00005268"/>
    </source>
</evidence>
<keyword evidence="4 6" id="KW-1133">Transmembrane helix</keyword>
<evidence type="ECO:0000313" key="8">
    <source>
        <dbReference type="Proteomes" id="UP000199675"/>
    </source>
</evidence>
<evidence type="ECO:0000313" key="7">
    <source>
        <dbReference type="EMBL" id="SDW30770.1"/>
    </source>
</evidence>
<keyword evidence="8" id="KW-1185">Reference proteome</keyword>
<evidence type="ECO:0000256" key="5">
    <source>
        <dbReference type="ARBA" id="ARBA00023136"/>
    </source>
</evidence>
<gene>
    <name evidence="7" type="ORF">SAMN04487960_102125</name>
</gene>
<evidence type="ECO:0000256" key="6">
    <source>
        <dbReference type="SAM" id="Phobius"/>
    </source>
</evidence>
<organism evidence="7 8">
    <name type="scientific">Marinobacter mobilis</name>
    <dbReference type="NCBI Taxonomy" id="488533"/>
    <lineage>
        <taxon>Bacteria</taxon>
        <taxon>Pseudomonadati</taxon>
        <taxon>Pseudomonadota</taxon>
        <taxon>Gammaproteobacteria</taxon>
        <taxon>Pseudomonadales</taxon>
        <taxon>Marinobacteraceae</taxon>
        <taxon>Marinobacter</taxon>
    </lineage>
</organism>
<dbReference type="EMBL" id="FNNE01000002">
    <property type="protein sequence ID" value="SDW30770.1"/>
    <property type="molecule type" value="Genomic_DNA"/>
</dbReference>
<dbReference type="PANTHER" id="PTHR30028:SF0">
    <property type="entry name" value="PROTEIN ALUMINUM SENSITIVE 3"/>
    <property type="match status" value="1"/>
</dbReference>
<comment type="similarity">
    <text evidence="2">Belongs to the UPF0014 family.</text>
</comment>
<feature type="transmembrane region" description="Helical" evidence="6">
    <location>
        <begin position="6"/>
        <end position="25"/>
    </location>
</feature>
<feature type="transmembrane region" description="Helical" evidence="6">
    <location>
        <begin position="188"/>
        <end position="213"/>
    </location>
</feature>
<proteinExistence type="inferred from homology"/>
<keyword evidence="5 6" id="KW-0472">Membrane</keyword>
<evidence type="ECO:0000256" key="3">
    <source>
        <dbReference type="ARBA" id="ARBA00022692"/>
    </source>
</evidence>
<evidence type="ECO:0000256" key="4">
    <source>
        <dbReference type="ARBA" id="ARBA00022989"/>
    </source>
</evidence>
<dbReference type="Pfam" id="PF03649">
    <property type="entry name" value="UPF0014"/>
    <property type="match status" value="1"/>
</dbReference>
<evidence type="ECO:0000256" key="1">
    <source>
        <dbReference type="ARBA" id="ARBA00004141"/>
    </source>
</evidence>
<feature type="transmembrane region" description="Helical" evidence="6">
    <location>
        <begin position="64"/>
        <end position="83"/>
    </location>
</feature>
<dbReference type="RefSeq" id="WP_091811493.1">
    <property type="nucleotide sequence ID" value="NZ_FNNE01000002.1"/>
</dbReference>
<feature type="transmembrane region" description="Helical" evidence="6">
    <location>
        <begin position="37"/>
        <end position="58"/>
    </location>
</feature>
<comment type="subcellular location">
    <subcellularLocation>
        <location evidence="1">Membrane</location>
        <topology evidence="1">Multi-pass membrane protein</topology>
    </subcellularLocation>
</comment>
<accession>A0A1H2SGM6</accession>
<dbReference type="STRING" id="488533.SAMN04487960_102125"/>
<dbReference type="InterPro" id="IPR005226">
    <property type="entry name" value="UPF0014_fam"/>
</dbReference>
<sequence length="268" mass="29524">MNGPELSLFDLGLAALMVVAVAGFVRPLSKRSANGLLVGMARMSLQLALIGLVLKALFENVTPYWVLLVSLVMLLAAGREVMARQHYRRHTIAEWRNGLFAMAAGSFSLTLLALLVMIDHDPWYHPRFAIPFLGMMLGNTMTAIALTISRILEGAHQQRAMLEERLALGESWQEASHTIRRDGIRQGLIPVINMMAASGIVSLPGMMTGQLLAGADPVNAVSYQILIILLIAAGTSIGILTASRLTLKQLFDDRHRLRLDRFTEEKER</sequence>